<keyword evidence="3" id="KW-0677">Repeat</keyword>
<evidence type="ECO:0000256" key="1">
    <source>
        <dbReference type="ARBA" id="ARBA00004141"/>
    </source>
</evidence>
<feature type="transmembrane region" description="Helical" evidence="9">
    <location>
        <begin position="758"/>
        <end position="780"/>
    </location>
</feature>
<evidence type="ECO:0000256" key="5">
    <source>
        <dbReference type="ARBA" id="ARBA00023122"/>
    </source>
</evidence>
<proteinExistence type="predicted"/>
<evidence type="ECO:0000256" key="4">
    <source>
        <dbReference type="ARBA" id="ARBA00022989"/>
    </source>
</evidence>
<protein>
    <submittedName>
        <fullName evidence="10">Uncharacterized protein</fullName>
    </submittedName>
</protein>
<dbReference type="Gene3D" id="1.10.3080.10">
    <property type="entry name" value="Clc chloride channel"/>
    <property type="match status" value="1"/>
</dbReference>
<dbReference type="Pfam" id="PF00654">
    <property type="entry name" value="Voltage_CLC"/>
    <property type="match status" value="1"/>
</dbReference>
<feature type="compositionally biased region" description="Low complexity" evidence="8">
    <location>
        <begin position="614"/>
        <end position="623"/>
    </location>
</feature>
<feature type="compositionally biased region" description="Low complexity" evidence="8">
    <location>
        <begin position="683"/>
        <end position="707"/>
    </location>
</feature>
<feature type="region of interest" description="Disordered" evidence="8">
    <location>
        <begin position="909"/>
        <end position="939"/>
    </location>
</feature>
<dbReference type="PRINTS" id="PR00762">
    <property type="entry name" value="CLCHANNEL"/>
</dbReference>
<feature type="coiled-coil region" evidence="7">
    <location>
        <begin position="157"/>
        <end position="191"/>
    </location>
</feature>
<dbReference type="EMBL" id="CAUYUJ010013858">
    <property type="protein sequence ID" value="CAK0836831.1"/>
    <property type="molecule type" value="Genomic_DNA"/>
</dbReference>
<evidence type="ECO:0000256" key="3">
    <source>
        <dbReference type="ARBA" id="ARBA00022737"/>
    </source>
</evidence>
<evidence type="ECO:0000256" key="2">
    <source>
        <dbReference type="ARBA" id="ARBA00022692"/>
    </source>
</evidence>
<keyword evidence="4 9" id="KW-1133">Transmembrane helix</keyword>
<feature type="region of interest" description="Disordered" evidence="8">
    <location>
        <begin position="506"/>
        <end position="528"/>
    </location>
</feature>
<dbReference type="PANTHER" id="PTHR11689:SF136">
    <property type="entry name" value="H(+)_CL(-) EXCHANGE TRANSPORTER 7"/>
    <property type="match status" value="1"/>
</dbReference>
<feature type="region of interest" description="Disordered" evidence="8">
    <location>
        <begin position="421"/>
        <end position="462"/>
    </location>
</feature>
<keyword evidence="7" id="KW-0175">Coiled coil</keyword>
<keyword evidence="11" id="KW-1185">Reference proteome</keyword>
<feature type="transmembrane region" description="Helical" evidence="9">
    <location>
        <begin position="800"/>
        <end position="825"/>
    </location>
</feature>
<dbReference type="SUPFAM" id="SSF81340">
    <property type="entry name" value="Clc chloride channel"/>
    <property type="match status" value="1"/>
</dbReference>
<evidence type="ECO:0000313" key="11">
    <source>
        <dbReference type="Proteomes" id="UP001189429"/>
    </source>
</evidence>
<gene>
    <name evidence="10" type="ORF">PCOR1329_LOCUS33205</name>
</gene>
<keyword evidence="6 9" id="KW-0472">Membrane</keyword>
<organism evidence="10 11">
    <name type="scientific">Prorocentrum cordatum</name>
    <dbReference type="NCBI Taxonomy" id="2364126"/>
    <lineage>
        <taxon>Eukaryota</taxon>
        <taxon>Sar</taxon>
        <taxon>Alveolata</taxon>
        <taxon>Dinophyceae</taxon>
        <taxon>Prorocentrales</taxon>
        <taxon>Prorocentraceae</taxon>
        <taxon>Prorocentrum</taxon>
    </lineage>
</organism>
<keyword evidence="2 9" id="KW-0812">Transmembrane</keyword>
<evidence type="ECO:0000256" key="7">
    <source>
        <dbReference type="SAM" id="Coils"/>
    </source>
</evidence>
<comment type="caution">
    <text evidence="10">The sequence shown here is derived from an EMBL/GenBank/DDBJ whole genome shotgun (WGS) entry which is preliminary data.</text>
</comment>
<feature type="region of interest" description="Disordered" evidence="8">
    <location>
        <begin position="609"/>
        <end position="636"/>
    </location>
</feature>
<dbReference type="Proteomes" id="UP001189429">
    <property type="component" value="Unassembled WGS sequence"/>
</dbReference>
<reference evidence="10" key="1">
    <citation type="submission" date="2023-10" db="EMBL/GenBank/DDBJ databases">
        <authorList>
            <person name="Chen Y."/>
            <person name="Shah S."/>
            <person name="Dougan E. K."/>
            <person name="Thang M."/>
            <person name="Chan C."/>
        </authorList>
    </citation>
    <scope>NUCLEOTIDE SEQUENCE [LARGE SCALE GENOMIC DNA]</scope>
</reference>
<keyword evidence="5" id="KW-0129">CBS domain</keyword>
<accession>A0ABN9SWH7</accession>
<feature type="compositionally biased region" description="Low complexity" evidence="8">
    <location>
        <begin position="421"/>
        <end position="445"/>
    </location>
</feature>
<sequence length="964" mass="97758">MPDRTQGPDAPEAFRCDLLHDALRPLSEAALERQRSLERAADEASAEWDARLAQLDRDRRRLEQDLRKLDGGPGPRAGPSASAELQDTERRLRAAVRRSEAEADQERAGLLREGAELEGQEEHLARRRDAALTRTRGLFEEVRQMEAGSRQHEDRAEAELEAEAAEAGARLAAVEAEVAGLRSEAAELRESAATLWDAEAQLTSLGEGLRHQLRVRNDKEEALTSPVPSVACPDSAGSFSDACAAMHATKLRRYAAVVPELADEGVEYRPLIWSCWGRPHGDASAAIHSMAAAASRRRGVAALEVLARRAKTLAGIQLWRRAAAMVAACVPTAPAADAAELIPAARERRLGELGMAGAAGAEQEEDADKGERGPDVELAAAEAGVRALDAGPPAAASAAGAAAAAAAGTAARETAAAAAGPAGAKGGRAPDAGPPAAAGAAEARGAGSGQEEDAEEGERGPDVELAAAEAGARALDAGPPAAASAAGAAAAAAAGTAARETAAAAAGPAGAEGGRAPDAGPPAAAGAAEARGAGSGQAAAAAAAAAAAGAAAGGAAAAAGPAGGASAGGPAPARGPAWLFAALQAVYGPGPPGSKSTKCVTVYECGGSRGGSLSGSRPDAAGAEQEEDVEEGERGPDVELAAAEAGARALDAGPPAAASAAGAAAAAAAGTVAREMAAAAAGPAGAEGGRAPDAGPPAAAGAAEARGAGSGQGDLPDLAADLVVPRRGPAVLGSRTLPVAASPRRPDVLCRAFPPGCIWRVTVLTAVIMALLNFVTIMAVHHLVDWKWTQMQDKIRTWGLFAGVCWLTLICTGFATVCTLIVHIVSPSAGGSGAPENKCWLNGTKEIRTMFTGRNLFVRAVAVILSNSTGYPVGREGPTVTMGSNVAFIITRWVFETFGPLRAGQRGIPPRMRTTSNLSIDLDGNDEERDTTSRHTRFSSPWKRRNWRTPSAWLVQWEGLAPWR</sequence>
<feature type="region of interest" description="Disordered" evidence="8">
    <location>
        <begin position="63"/>
        <end position="88"/>
    </location>
</feature>
<evidence type="ECO:0000256" key="8">
    <source>
        <dbReference type="SAM" id="MobiDB-lite"/>
    </source>
</evidence>
<evidence type="ECO:0000256" key="6">
    <source>
        <dbReference type="ARBA" id="ARBA00023136"/>
    </source>
</evidence>
<dbReference type="InterPro" id="IPR001807">
    <property type="entry name" value="ClC"/>
</dbReference>
<dbReference type="InterPro" id="IPR014743">
    <property type="entry name" value="Cl-channel_core"/>
</dbReference>
<name>A0ABN9SWH7_9DINO</name>
<dbReference type="PANTHER" id="PTHR11689">
    <property type="entry name" value="CHLORIDE CHANNEL PROTEIN CLC FAMILY MEMBER"/>
    <property type="match status" value="1"/>
</dbReference>
<dbReference type="InterPro" id="IPR051280">
    <property type="entry name" value="Cl-channel/antiporter"/>
</dbReference>
<evidence type="ECO:0000313" key="10">
    <source>
        <dbReference type="EMBL" id="CAK0836831.1"/>
    </source>
</evidence>
<evidence type="ECO:0000256" key="9">
    <source>
        <dbReference type="SAM" id="Phobius"/>
    </source>
</evidence>
<comment type="subcellular location">
    <subcellularLocation>
        <location evidence="1">Membrane</location>
        <topology evidence="1">Multi-pass membrane protein</topology>
    </subcellularLocation>
</comment>
<feature type="region of interest" description="Disordered" evidence="8">
    <location>
        <begin position="683"/>
        <end position="712"/>
    </location>
</feature>